<reference evidence="2 3" key="1">
    <citation type="submission" date="2019-01" db="EMBL/GenBank/DDBJ databases">
        <title>Blautia sp. nov. KGMB01111 isolated human feces.</title>
        <authorList>
            <person name="Park J.-E."/>
            <person name="Kim J.-S."/>
            <person name="Park S.-H."/>
        </authorList>
    </citation>
    <scope>NUCLEOTIDE SEQUENCE [LARGE SCALE GENOMIC DNA]</scope>
    <source>
        <strain evidence="2 3">KGMB01111</strain>
    </source>
</reference>
<feature type="domain" description="Prenylated flavin chaperone LpdD-like" evidence="1">
    <location>
        <begin position="2"/>
        <end position="110"/>
    </location>
</feature>
<evidence type="ECO:0000313" key="2">
    <source>
        <dbReference type="EMBL" id="RXS76705.1"/>
    </source>
</evidence>
<organism evidence="2 3">
    <name type="scientific">Blautia faecicola</name>
    <dbReference type="NCBI Taxonomy" id="2509240"/>
    <lineage>
        <taxon>Bacteria</taxon>
        <taxon>Bacillati</taxon>
        <taxon>Bacillota</taxon>
        <taxon>Clostridia</taxon>
        <taxon>Lachnospirales</taxon>
        <taxon>Lachnospiraceae</taxon>
        <taxon>Blautia</taxon>
    </lineage>
</organism>
<dbReference type="OrthoDB" id="5878625at2"/>
<protein>
    <recommendedName>
        <fullName evidence="1">Prenylated flavin chaperone LpdD-like domain-containing protein</fullName>
    </recommendedName>
</protein>
<accession>A0A4V1NSB8</accession>
<dbReference type="Pfam" id="PF21758">
    <property type="entry name" value="PAC_bac"/>
    <property type="match status" value="1"/>
</dbReference>
<comment type="caution">
    <text evidence="2">The sequence shown here is derived from an EMBL/GenBank/DDBJ whole genome shotgun (WGS) entry which is preliminary data.</text>
</comment>
<proteinExistence type="predicted"/>
<evidence type="ECO:0000259" key="1">
    <source>
        <dbReference type="Pfam" id="PF21758"/>
    </source>
</evidence>
<dbReference type="AlphaFoldDB" id="A0A4V1NSB8"/>
<keyword evidence="3" id="KW-1185">Reference proteome</keyword>
<dbReference type="EMBL" id="SDKC01000001">
    <property type="protein sequence ID" value="RXS76705.1"/>
    <property type="molecule type" value="Genomic_DNA"/>
</dbReference>
<dbReference type="Proteomes" id="UP000290106">
    <property type="component" value="Unassembled WGS sequence"/>
</dbReference>
<dbReference type="InterPro" id="IPR048844">
    <property type="entry name" value="LpdD_chaperone-like"/>
</dbReference>
<gene>
    <name evidence="2" type="ORF">ETP43_08355</name>
</gene>
<evidence type="ECO:0000313" key="3">
    <source>
        <dbReference type="Proteomes" id="UP000290106"/>
    </source>
</evidence>
<sequence>MLQVSAKKLGQDLLVSVEGGQKPHIGCVIQSVPRTSLTGDGSYSATSSVLNLTGHKDEYLCRKLSEQICAACKTTVVCTGGVHIDQITKDEIQEIMRTVEEMGNIVIRHIKKRNEDSK</sequence>
<name>A0A4V1NSB8_9FIRM</name>